<reference evidence="2 3" key="1">
    <citation type="submission" date="2014-04" db="EMBL/GenBank/DDBJ databases">
        <title>Comparative genomics and transcriptomics to identify genetic mechanisms underlying the emergence of carbapenem resistant Acinetobacter baumannii (CRAb).</title>
        <authorList>
            <person name="Harris A.D."/>
            <person name="Johnson K.J."/>
            <person name="George J."/>
            <person name="Nadendla S."/>
            <person name="Daugherty S.C."/>
            <person name="Parankush S."/>
            <person name="Sadzewicz L."/>
            <person name="Tallon L."/>
            <person name="Sengamalay N."/>
            <person name="Hazen T.H."/>
            <person name="Rasko D.A."/>
        </authorList>
    </citation>
    <scope>NUCLEOTIDE SEQUENCE [LARGE SCALE GENOMIC DNA]</scope>
    <source>
        <strain evidence="2 3">21072</strain>
    </source>
</reference>
<proteinExistence type="predicted"/>
<feature type="domain" description="N-acetyltransferase" evidence="1">
    <location>
        <begin position="1"/>
        <end position="151"/>
    </location>
</feature>
<dbReference type="CDD" id="cd04301">
    <property type="entry name" value="NAT_SF"/>
    <property type="match status" value="1"/>
</dbReference>
<comment type="caution">
    <text evidence="2">The sequence shown here is derived from an EMBL/GenBank/DDBJ whole genome shotgun (WGS) entry which is preliminary data.</text>
</comment>
<dbReference type="GO" id="GO:0016747">
    <property type="term" value="F:acyltransferase activity, transferring groups other than amino-acyl groups"/>
    <property type="evidence" value="ECO:0007669"/>
    <property type="project" value="InterPro"/>
</dbReference>
<name>A0A062IVW1_ACIBA</name>
<dbReference type="SUPFAM" id="SSF55729">
    <property type="entry name" value="Acyl-CoA N-acyltransferases (Nat)"/>
    <property type="match status" value="1"/>
</dbReference>
<accession>A0A062IVW1</accession>
<dbReference type="PROSITE" id="PS51186">
    <property type="entry name" value="GNAT"/>
    <property type="match status" value="1"/>
</dbReference>
<protein>
    <submittedName>
        <fullName evidence="2">Acetyltransferase family protein</fullName>
    </submittedName>
</protein>
<dbReference type="InterPro" id="IPR016181">
    <property type="entry name" value="Acyl_CoA_acyltransferase"/>
</dbReference>
<dbReference type="EMBL" id="JMOD01000002">
    <property type="protein sequence ID" value="KCY22986.1"/>
    <property type="molecule type" value="Genomic_DNA"/>
</dbReference>
<sequence length="151" mass="17265">MKLRVATLNDIPTLVEFGKSFIDEAPNYHNRHYCPESAENHFKKLLKEGVIFVVEHNGLLCGGFAGGIGKDWFNNQKIAFDYVMYVKPDFRKTRVAYMLVNAFINWAKILKADRIQCGTTTGVESLGCIRLYKHFGLREYGTVLDMELAHD</sequence>
<evidence type="ECO:0000313" key="2">
    <source>
        <dbReference type="EMBL" id="KCY22986.1"/>
    </source>
</evidence>
<dbReference type="Pfam" id="PF00583">
    <property type="entry name" value="Acetyltransf_1"/>
    <property type="match status" value="1"/>
</dbReference>
<evidence type="ECO:0000313" key="3">
    <source>
        <dbReference type="Proteomes" id="UP000027327"/>
    </source>
</evidence>
<dbReference type="RefSeq" id="WP_032035537.1">
    <property type="nucleotide sequence ID" value="NZ_JMOD01000002.1"/>
</dbReference>
<gene>
    <name evidence="2" type="ORF">J596_0205</name>
</gene>
<dbReference type="AlphaFoldDB" id="A0A062IVW1"/>
<organism evidence="2 3">
    <name type="scientific">Acinetobacter baumannii 21072</name>
    <dbReference type="NCBI Taxonomy" id="1310697"/>
    <lineage>
        <taxon>Bacteria</taxon>
        <taxon>Pseudomonadati</taxon>
        <taxon>Pseudomonadota</taxon>
        <taxon>Gammaproteobacteria</taxon>
        <taxon>Moraxellales</taxon>
        <taxon>Moraxellaceae</taxon>
        <taxon>Acinetobacter</taxon>
        <taxon>Acinetobacter calcoaceticus/baumannii complex</taxon>
    </lineage>
</organism>
<keyword evidence="2" id="KW-0808">Transferase</keyword>
<dbReference type="PATRIC" id="fig|1310697.3.peg.192"/>
<dbReference type="InterPro" id="IPR000182">
    <property type="entry name" value="GNAT_dom"/>
</dbReference>
<dbReference type="Proteomes" id="UP000027327">
    <property type="component" value="Unassembled WGS sequence"/>
</dbReference>
<evidence type="ECO:0000259" key="1">
    <source>
        <dbReference type="PROSITE" id="PS51186"/>
    </source>
</evidence>
<dbReference type="Gene3D" id="3.40.630.30">
    <property type="match status" value="1"/>
</dbReference>